<evidence type="ECO:0000313" key="2">
    <source>
        <dbReference type="Proteomes" id="UP000054538"/>
    </source>
</evidence>
<organism evidence="1 2">
    <name type="scientific">Paxillus rubicundulus Ve08.2h10</name>
    <dbReference type="NCBI Taxonomy" id="930991"/>
    <lineage>
        <taxon>Eukaryota</taxon>
        <taxon>Fungi</taxon>
        <taxon>Dikarya</taxon>
        <taxon>Basidiomycota</taxon>
        <taxon>Agaricomycotina</taxon>
        <taxon>Agaricomycetes</taxon>
        <taxon>Agaricomycetidae</taxon>
        <taxon>Boletales</taxon>
        <taxon>Paxilineae</taxon>
        <taxon>Paxillaceae</taxon>
        <taxon>Paxillus</taxon>
    </lineage>
</organism>
<dbReference type="AlphaFoldDB" id="A0A0D0CLM8"/>
<dbReference type="Proteomes" id="UP000054538">
    <property type="component" value="Unassembled WGS sequence"/>
</dbReference>
<name>A0A0D0CLM8_9AGAM</name>
<dbReference type="HOGENOM" id="CLU_2886467_0_0_1"/>
<protein>
    <submittedName>
        <fullName evidence="1">Uncharacterized protein</fullName>
    </submittedName>
</protein>
<proteinExistence type="predicted"/>
<dbReference type="InParanoid" id="A0A0D0CLM8"/>
<reference evidence="1 2" key="1">
    <citation type="submission" date="2014-04" db="EMBL/GenBank/DDBJ databases">
        <authorList>
            <consortium name="DOE Joint Genome Institute"/>
            <person name="Kuo A."/>
            <person name="Kohler A."/>
            <person name="Jargeat P."/>
            <person name="Nagy L.G."/>
            <person name="Floudas D."/>
            <person name="Copeland A."/>
            <person name="Barry K.W."/>
            <person name="Cichocki N."/>
            <person name="Veneault-Fourrey C."/>
            <person name="LaButti K."/>
            <person name="Lindquist E.A."/>
            <person name="Lipzen A."/>
            <person name="Lundell T."/>
            <person name="Morin E."/>
            <person name="Murat C."/>
            <person name="Sun H."/>
            <person name="Tunlid A."/>
            <person name="Henrissat B."/>
            <person name="Grigoriev I.V."/>
            <person name="Hibbett D.S."/>
            <person name="Martin F."/>
            <person name="Nordberg H.P."/>
            <person name="Cantor M.N."/>
            <person name="Hua S.X."/>
        </authorList>
    </citation>
    <scope>NUCLEOTIDE SEQUENCE [LARGE SCALE GENOMIC DNA]</scope>
    <source>
        <strain evidence="1 2">Ve08.2h10</strain>
    </source>
</reference>
<dbReference type="EMBL" id="KN827620">
    <property type="protein sequence ID" value="KIK76193.1"/>
    <property type="molecule type" value="Genomic_DNA"/>
</dbReference>
<gene>
    <name evidence="1" type="ORF">PAXRUDRAFT_18382</name>
</gene>
<sequence length="66" mass="7156">MATFGVSAVESNEDMIIYPSDNRPNASKPYDVSSCATYAAIYAPGQSKAKAKGRVQCKLVFQDLHN</sequence>
<reference evidence="2" key="2">
    <citation type="submission" date="2015-01" db="EMBL/GenBank/DDBJ databases">
        <title>Evolutionary Origins and Diversification of the Mycorrhizal Mutualists.</title>
        <authorList>
            <consortium name="DOE Joint Genome Institute"/>
            <consortium name="Mycorrhizal Genomics Consortium"/>
            <person name="Kohler A."/>
            <person name="Kuo A."/>
            <person name="Nagy L.G."/>
            <person name="Floudas D."/>
            <person name="Copeland A."/>
            <person name="Barry K.W."/>
            <person name="Cichocki N."/>
            <person name="Veneault-Fourrey C."/>
            <person name="LaButti K."/>
            <person name="Lindquist E.A."/>
            <person name="Lipzen A."/>
            <person name="Lundell T."/>
            <person name="Morin E."/>
            <person name="Murat C."/>
            <person name="Riley R."/>
            <person name="Ohm R."/>
            <person name="Sun H."/>
            <person name="Tunlid A."/>
            <person name="Henrissat B."/>
            <person name="Grigoriev I.V."/>
            <person name="Hibbett D.S."/>
            <person name="Martin F."/>
        </authorList>
    </citation>
    <scope>NUCLEOTIDE SEQUENCE [LARGE SCALE GENOMIC DNA]</scope>
    <source>
        <strain evidence="2">Ve08.2h10</strain>
    </source>
</reference>
<accession>A0A0D0CLM8</accession>
<keyword evidence="2" id="KW-1185">Reference proteome</keyword>
<evidence type="ECO:0000313" key="1">
    <source>
        <dbReference type="EMBL" id="KIK76193.1"/>
    </source>
</evidence>